<evidence type="ECO:0000259" key="3">
    <source>
        <dbReference type="Pfam" id="PF13579"/>
    </source>
</evidence>
<dbReference type="InterPro" id="IPR028098">
    <property type="entry name" value="Glyco_trans_4-like_N"/>
</dbReference>
<dbReference type="Pfam" id="PF13579">
    <property type="entry name" value="Glyco_trans_4_4"/>
    <property type="match status" value="1"/>
</dbReference>
<keyword evidence="1" id="KW-0328">Glycosyltransferase</keyword>
<reference evidence="4 5" key="2">
    <citation type="submission" date="2020-08" db="EMBL/GenBank/DDBJ databases">
        <authorList>
            <person name="Partida-Martinez L."/>
            <person name="Huntemann M."/>
            <person name="Clum A."/>
            <person name="Wang J."/>
            <person name="Palaniappan K."/>
            <person name="Ritter S."/>
            <person name="Chen I.-M."/>
            <person name="Stamatis D."/>
            <person name="Reddy T."/>
            <person name="O'Malley R."/>
            <person name="Daum C."/>
            <person name="Shapiro N."/>
            <person name="Ivanova N."/>
            <person name="Kyrpides N."/>
            <person name="Woyke T."/>
        </authorList>
    </citation>
    <scope>NUCLEOTIDE SEQUENCE [LARGE SCALE GENOMIC DNA]</scope>
    <source>
        <strain evidence="4 5">AS2.23</strain>
    </source>
</reference>
<evidence type="ECO:0000256" key="1">
    <source>
        <dbReference type="ARBA" id="ARBA00022676"/>
    </source>
</evidence>
<evidence type="ECO:0000256" key="2">
    <source>
        <dbReference type="ARBA" id="ARBA00022679"/>
    </source>
</evidence>
<accession>A0A7W4TK83</accession>
<dbReference type="RefSeq" id="WP_183390686.1">
    <property type="nucleotide sequence ID" value="NZ_JACHVY010000001.1"/>
</dbReference>
<organism evidence="4 5">
    <name type="scientific">Kineococcus radiotolerans</name>
    <dbReference type="NCBI Taxonomy" id="131568"/>
    <lineage>
        <taxon>Bacteria</taxon>
        <taxon>Bacillati</taxon>
        <taxon>Actinomycetota</taxon>
        <taxon>Actinomycetes</taxon>
        <taxon>Kineosporiales</taxon>
        <taxon>Kineosporiaceae</taxon>
        <taxon>Kineococcus</taxon>
    </lineage>
</organism>
<name>A0A7W4TK83_KINRA</name>
<gene>
    <name evidence="4" type="ORF">FHR75_001216</name>
</gene>
<dbReference type="Pfam" id="PF13692">
    <property type="entry name" value="Glyco_trans_1_4"/>
    <property type="match status" value="1"/>
</dbReference>
<feature type="domain" description="Glycosyltransferase subfamily 4-like N-terminal" evidence="3">
    <location>
        <begin position="19"/>
        <end position="174"/>
    </location>
</feature>
<evidence type="ECO:0000313" key="5">
    <source>
        <dbReference type="Proteomes" id="UP000533269"/>
    </source>
</evidence>
<protein>
    <submittedName>
        <fullName evidence="4">Glycosyltransferase involved in cell wall biosynthesis</fullName>
    </submittedName>
</protein>
<dbReference type="Proteomes" id="UP000533269">
    <property type="component" value="Unassembled WGS sequence"/>
</dbReference>
<comment type="caution">
    <text evidence="4">The sequence shown here is derived from an EMBL/GenBank/DDBJ whole genome shotgun (WGS) entry which is preliminary data.</text>
</comment>
<evidence type="ECO:0000313" key="4">
    <source>
        <dbReference type="EMBL" id="MBB2900428.1"/>
    </source>
</evidence>
<keyword evidence="2 4" id="KW-0808">Transferase</keyword>
<sequence length="379" mass="39862">MAALGPRVLLVEGALRDNGGLRVSVDLARRWQDLGARVRFLVLENVAPDGPMLRPDPALDLRWGSARVRRFRSAAPRAVLNTLRQVRRADVVVSGSEVGHGLLIGWAAARLTGTPFVVLVQSSLPRAVAAWTPARLRPLLSAVHRRVDAAVCVSPGLVDDVVEVGLPAQRVHVADVGIDVAATLRAVEAQGGPRRSASGRTRFLAAGRLAEQKGFDVLLAAFARVVAAGADVELEIVGAGELDTALRRQAEGLGLGERVEFPGHVDDLQARLAGADAFVLSSRYEGNGSLVLLEALAHGRPVIATDCPTGPHHVLRGGAVGDLVPPEDPDALAEAMLAFARDPQPLRAKAAGAPARAWDFDQGAAAVEVAQVLAGLLRR</sequence>
<dbReference type="GO" id="GO:0016757">
    <property type="term" value="F:glycosyltransferase activity"/>
    <property type="evidence" value="ECO:0007669"/>
    <property type="project" value="UniProtKB-KW"/>
</dbReference>
<dbReference type="Gene3D" id="3.40.50.2000">
    <property type="entry name" value="Glycogen Phosphorylase B"/>
    <property type="match status" value="2"/>
</dbReference>
<dbReference type="CDD" id="cd03811">
    <property type="entry name" value="GT4_GT28_WabH-like"/>
    <property type="match status" value="1"/>
</dbReference>
<proteinExistence type="predicted"/>
<dbReference type="SUPFAM" id="SSF53756">
    <property type="entry name" value="UDP-Glycosyltransferase/glycogen phosphorylase"/>
    <property type="match status" value="1"/>
</dbReference>
<reference evidence="4 5" key="1">
    <citation type="submission" date="2020-08" db="EMBL/GenBank/DDBJ databases">
        <title>The Agave Microbiome: Exploring the role of microbial communities in plant adaptations to desert environments.</title>
        <authorList>
            <person name="Partida-Martinez L.P."/>
        </authorList>
    </citation>
    <scope>NUCLEOTIDE SEQUENCE [LARGE SCALE GENOMIC DNA]</scope>
    <source>
        <strain evidence="4 5">AS2.23</strain>
    </source>
</reference>
<dbReference type="EMBL" id="JACHVY010000001">
    <property type="protein sequence ID" value="MBB2900428.1"/>
    <property type="molecule type" value="Genomic_DNA"/>
</dbReference>
<dbReference type="PANTHER" id="PTHR12526">
    <property type="entry name" value="GLYCOSYLTRANSFERASE"/>
    <property type="match status" value="1"/>
</dbReference>
<dbReference type="AlphaFoldDB" id="A0A7W4TK83"/>